<dbReference type="PROSITE" id="PS00236">
    <property type="entry name" value="NEUROTR_ION_CHANNEL"/>
    <property type="match status" value="1"/>
</dbReference>
<dbReference type="InterPro" id="IPR006029">
    <property type="entry name" value="Neurotrans-gated_channel_TM"/>
</dbReference>
<accession>A0AAD9R6E8</accession>
<feature type="compositionally biased region" description="Basic residues" evidence="6">
    <location>
        <begin position="365"/>
        <end position="383"/>
    </location>
</feature>
<dbReference type="InterPro" id="IPR038050">
    <property type="entry name" value="Neuro_actylchol_rec"/>
</dbReference>
<feature type="signal peptide" evidence="5">
    <location>
        <begin position="1"/>
        <end position="23"/>
    </location>
</feature>
<evidence type="ECO:0000313" key="9">
    <source>
        <dbReference type="EMBL" id="KAK2573943.1"/>
    </source>
</evidence>
<gene>
    <name evidence="9" type="ORF">P5673_000051</name>
</gene>
<protein>
    <submittedName>
        <fullName evidence="9">Neuronal acetylcholine receptor subunit alpha-7</fullName>
    </submittedName>
</protein>
<evidence type="ECO:0000259" key="8">
    <source>
        <dbReference type="Pfam" id="PF02932"/>
    </source>
</evidence>
<proteinExistence type="inferred from homology"/>
<sequence length="550" mass="63013">MTSLAISMIVLSILISRFHDGETDFTTKYKAKRNLMQNLIQEILKEYNKAFLPRLNETQPVEVLFDFELITIREVNAKDQTISVYGWIRQRWNNPLVQWNASEYGGIDSIQTTANSVWVPDILIYNNVDVQDRVGGGPTTYKTNVVIRSNGDNEWSSPALFKTICAIDVRYFPFDMQTCALKFGSWASSTRELTTKPGDSICKSNHYVDNGEWDLVHVTKTRNVDGYRYDAFDDVTIIIVVQRQYFTFFVNLIVPCFLISSMIFLGFILPPECGERIGLSITVLLAMTVFQQLTANIFPSFDFPLLAQYYFATSVEISLSLIATTIVLNFTARTKKKIPQWLRTLLLKWIARVVFLKKTVERSHPKPRKRKRSLGHRRARSKRKNQENDETGAAQNGNIRQITADESESENNQRKDDQLVEQLKSTTNRTLDLDLGVLRHVQPANSFEFNGDAQGNSMHGYPATREIWFEENVTFTGVHDENGEQLEEDELALRQWEWVMAARVLDRALLLLSIVMGIATFFAIFARAPRLQKFILGESHVHTHPSQCKG</sequence>
<keyword evidence="5" id="KW-0406">Ion transport</keyword>
<dbReference type="EMBL" id="JARQWQ010000001">
    <property type="protein sequence ID" value="KAK2573943.1"/>
    <property type="molecule type" value="Genomic_DNA"/>
</dbReference>
<keyword evidence="5" id="KW-0813">Transport</keyword>
<dbReference type="AlphaFoldDB" id="A0AAD9R6E8"/>
<keyword evidence="2 5" id="KW-0812">Transmembrane</keyword>
<dbReference type="Gene3D" id="1.20.58.390">
    <property type="entry name" value="Neurotransmitter-gated ion-channel transmembrane domain"/>
    <property type="match status" value="1"/>
</dbReference>
<comment type="caution">
    <text evidence="9">The sequence shown here is derived from an EMBL/GenBank/DDBJ whole genome shotgun (WGS) entry which is preliminary data.</text>
</comment>
<dbReference type="GO" id="GO:0005230">
    <property type="term" value="F:extracellular ligand-gated monoatomic ion channel activity"/>
    <property type="evidence" value="ECO:0007669"/>
    <property type="project" value="InterPro"/>
</dbReference>
<dbReference type="PRINTS" id="PR00252">
    <property type="entry name" value="NRIONCHANNEL"/>
</dbReference>
<feature type="chain" id="PRO_5041772425" evidence="5">
    <location>
        <begin position="24"/>
        <end position="550"/>
    </location>
</feature>
<dbReference type="Pfam" id="PF02932">
    <property type="entry name" value="Neur_chan_memb"/>
    <property type="match status" value="1"/>
</dbReference>
<reference evidence="9" key="1">
    <citation type="journal article" date="2023" name="G3 (Bethesda)">
        <title>Whole genome assembly and annotation of the endangered Caribbean coral Acropora cervicornis.</title>
        <authorList>
            <person name="Selwyn J.D."/>
            <person name="Vollmer S.V."/>
        </authorList>
    </citation>
    <scope>NUCLEOTIDE SEQUENCE</scope>
    <source>
        <strain evidence="9">K2</strain>
    </source>
</reference>
<dbReference type="Gene3D" id="2.70.170.10">
    <property type="entry name" value="Neurotransmitter-gated ion-channel ligand-binding domain"/>
    <property type="match status" value="1"/>
</dbReference>
<keyword evidence="9" id="KW-0675">Receptor</keyword>
<dbReference type="InterPro" id="IPR018000">
    <property type="entry name" value="Neurotransmitter_ion_chnl_CS"/>
</dbReference>
<comment type="similarity">
    <text evidence="5">Belongs to the ligand-gated ion channel (TC 1.A.9) family.</text>
</comment>
<dbReference type="InterPro" id="IPR006201">
    <property type="entry name" value="Neur_channel"/>
</dbReference>
<dbReference type="CDD" id="cd18997">
    <property type="entry name" value="LGIC_ECD_nAChR"/>
    <property type="match status" value="1"/>
</dbReference>
<keyword evidence="5" id="KW-0732">Signal</keyword>
<evidence type="ECO:0000256" key="1">
    <source>
        <dbReference type="ARBA" id="ARBA00004141"/>
    </source>
</evidence>
<comment type="subcellular location">
    <subcellularLocation>
        <location evidence="1">Membrane</location>
        <topology evidence="1">Multi-pass membrane protein</topology>
    </subcellularLocation>
</comment>
<dbReference type="InterPro" id="IPR036719">
    <property type="entry name" value="Neuro-gated_channel_TM_sf"/>
</dbReference>
<dbReference type="InterPro" id="IPR036734">
    <property type="entry name" value="Neur_chan_lig-bd_sf"/>
</dbReference>
<dbReference type="PANTHER" id="PTHR18945">
    <property type="entry name" value="NEUROTRANSMITTER GATED ION CHANNEL"/>
    <property type="match status" value="1"/>
</dbReference>
<dbReference type="FunFam" id="1.20.58.390:FF:000043">
    <property type="entry name" value="AcetylCholine Receptor"/>
    <property type="match status" value="1"/>
</dbReference>
<evidence type="ECO:0000256" key="3">
    <source>
        <dbReference type="ARBA" id="ARBA00022989"/>
    </source>
</evidence>
<keyword evidence="10" id="KW-1185">Reference proteome</keyword>
<feature type="transmembrane region" description="Helical" evidence="5">
    <location>
        <begin position="508"/>
        <end position="526"/>
    </location>
</feature>
<keyword evidence="5" id="KW-0407">Ion channel</keyword>
<dbReference type="SUPFAM" id="SSF90112">
    <property type="entry name" value="Neurotransmitter-gated ion-channel transmembrane pore"/>
    <property type="match status" value="1"/>
</dbReference>
<evidence type="ECO:0000256" key="5">
    <source>
        <dbReference type="RuleBase" id="RU000687"/>
    </source>
</evidence>
<feature type="domain" description="Neurotransmitter-gated ion-channel ligand-binding" evidence="7">
    <location>
        <begin position="37"/>
        <end position="244"/>
    </location>
</feature>
<keyword evidence="4 5" id="KW-0472">Membrane</keyword>
<evidence type="ECO:0000256" key="4">
    <source>
        <dbReference type="ARBA" id="ARBA00023136"/>
    </source>
</evidence>
<evidence type="ECO:0000259" key="7">
    <source>
        <dbReference type="Pfam" id="PF02931"/>
    </source>
</evidence>
<evidence type="ECO:0000256" key="2">
    <source>
        <dbReference type="ARBA" id="ARBA00022692"/>
    </source>
</evidence>
<keyword evidence="3 5" id="KW-1133">Transmembrane helix</keyword>
<evidence type="ECO:0000256" key="6">
    <source>
        <dbReference type="SAM" id="MobiDB-lite"/>
    </source>
</evidence>
<dbReference type="FunFam" id="2.70.170.10:FF:000028">
    <property type="entry name" value="AcetylCholine Receptor"/>
    <property type="match status" value="1"/>
</dbReference>
<name>A0AAD9R6E8_ACRCE</name>
<dbReference type="InterPro" id="IPR006202">
    <property type="entry name" value="Neur_chan_lig-bd"/>
</dbReference>
<dbReference type="GO" id="GO:0004888">
    <property type="term" value="F:transmembrane signaling receptor activity"/>
    <property type="evidence" value="ECO:0007669"/>
    <property type="project" value="InterPro"/>
</dbReference>
<feature type="transmembrane region" description="Helical" evidence="5">
    <location>
        <begin position="307"/>
        <end position="330"/>
    </location>
</feature>
<feature type="region of interest" description="Disordered" evidence="6">
    <location>
        <begin position="362"/>
        <end position="416"/>
    </location>
</feature>
<dbReference type="GO" id="GO:0016020">
    <property type="term" value="C:membrane"/>
    <property type="evidence" value="ECO:0007669"/>
    <property type="project" value="UniProtKB-SubCell"/>
</dbReference>
<feature type="transmembrane region" description="Helical" evidence="5">
    <location>
        <begin position="245"/>
        <end position="269"/>
    </location>
</feature>
<organism evidence="9 10">
    <name type="scientific">Acropora cervicornis</name>
    <name type="common">Staghorn coral</name>
    <dbReference type="NCBI Taxonomy" id="6130"/>
    <lineage>
        <taxon>Eukaryota</taxon>
        <taxon>Metazoa</taxon>
        <taxon>Cnidaria</taxon>
        <taxon>Anthozoa</taxon>
        <taxon>Hexacorallia</taxon>
        <taxon>Scleractinia</taxon>
        <taxon>Astrocoeniina</taxon>
        <taxon>Acroporidae</taxon>
        <taxon>Acropora</taxon>
    </lineage>
</organism>
<reference evidence="9" key="2">
    <citation type="journal article" date="2023" name="Science">
        <title>Genomic signatures of disease resistance in endangered staghorn corals.</title>
        <authorList>
            <person name="Vollmer S.V."/>
            <person name="Selwyn J.D."/>
            <person name="Despard B.A."/>
            <person name="Roesel C.L."/>
        </authorList>
    </citation>
    <scope>NUCLEOTIDE SEQUENCE</scope>
    <source>
        <strain evidence="9">K2</strain>
    </source>
</reference>
<evidence type="ECO:0000313" key="10">
    <source>
        <dbReference type="Proteomes" id="UP001249851"/>
    </source>
</evidence>
<dbReference type="Pfam" id="PF02931">
    <property type="entry name" value="Neur_chan_LBD"/>
    <property type="match status" value="1"/>
</dbReference>
<feature type="domain" description="Neurotransmitter-gated ion-channel transmembrane" evidence="8">
    <location>
        <begin position="252"/>
        <end position="458"/>
    </location>
</feature>
<dbReference type="CDD" id="cd19051">
    <property type="entry name" value="LGIC_TM_cation"/>
    <property type="match status" value="1"/>
</dbReference>
<dbReference type="Proteomes" id="UP001249851">
    <property type="component" value="Unassembled WGS sequence"/>
</dbReference>
<dbReference type="SUPFAM" id="SSF63712">
    <property type="entry name" value="Nicotinic receptor ligand binding domain-like"/>
    <property type="match status" value="1"/>
</dbReference>
<feature type="transmembrane region" description="Helical" evidence="5">
    <location>
        <begin position="281"/>
        <end position="301"/>
    </location>
</feature>